<keyword evidence="4" id="KW-0804">Transcription</keyword>
<dbReference type="PROSITE" id="PS50112">
    <property type="entry name" value="PAS"/>
    <property type="match status" value="2"/>
</dbReference>
<evidence type="ECO:0000256" key="5">
    <source>
        <dbReference type="SAM" id="Coils"/>
    </source>
</evidence>
<dbReference type="GO" id="GO:0006355">
    <property type="term" value="P:regulation of DNA-templated transcription"/>
    <property type="evidence" value="ECO:0007669"/>
    <property type="project" value="InterPro"/>
</dbReference>
<dbReference type="InterPro" id="IPR036291">
    <property type="entry name" value="NAD(P)-bd_dom_sf"/>
</dbReference>
<evidence type="ECO:0000259" key="6">
    <source>
        <dbReference type="PROSITE" id="PS50045"/>
    </source>
</evidence>
<feature type="domain" description="Sigma-54 factor interaction" evidence="6">
    <location>
        <begin position="370"/>
        <end position="596"/>
    </location>
</feature>
<keyword evidence="1" id="KW-0547">Nucleotide-binding</keyword>
<dbReference type="Gene3D" id="3.40.50.300">
    <property type="entry name" value="P-loop containing nucleotide triphosphate hydrolases"/>
    <property type="match status" value="1"/>
</dbReference>
<dbReference type="SUPFAM" id="SSF52540">
    <property type="entry name" value="P-loop containing nucleoside triphosphate hydrolases"/>
    <property type="match status" value="1"/>
</dbReference>
<evidence type="ECO:0000256" key="4">
    <source>
        <dbReference type="ARBA" id="ARBA00023163"/>
    </source>
</evidence>
<feature type="coiled-coil region" evidence="5">
    <location>
        <begin position="337"/>
        <end position="364"/>
    </location>
</feature>
<dbReference type="Gene3D" id="1.10.8.60">
    <property type="match status" value="1"/>
</dbReference>
<dbReference type="Proteomes" id="UP000074108">
    <property type="component" value="Unassembled WGS sequence"/>
</dbReference>
<accession>A0A147K7R7</accession>
<dbReference type="InterPro" id="IPR058031">
    <property type="entry name" value="AAA_lid_NorR"/>
</dbReference>
<evidence type="ECO:0000256" key="2">
    <source>
        <dbReference type="ARBA" id="ARBA00022840"/>
    </source>
</evidence>
<dbReference type="SUPFAM" id="SSF51735">
    <property type="entry name" value="NAD(P)-binding Rossmann-fold domains"/>
    <property type="match status" value="1"/>
</dbReference>
<evidence type="ECO:0000256" key="1">
    <source>
        <dbReference type="ARBA" id="ARBA00022741"/>
    </source>
</evidence>
<keyword evidence="2" id="KW-0067">ATP-binding</keyword>
<feature type="domain" description="PAS" evidence="7">
    <location>
        <begin position="124"/>
        <end position="193"/>
    </location>
</feature>
<keyword evidence="3" id="KW-0805">Transcription regulation</keyword>
<dbReference type="SUPFAM" id="SSF46689">
    <property type="entry name" value="Homeodomain-like"/>
    <property type="match status" value="1"/>
</dbReference>
<dbReference type="PANTHER" id="PTHR32071">
    <property type="entry name" value="TRANSCRIPTIONAL REGULATORY PROTEIN"/>
    <property type="match status" value="1"/>
</dbReference>
<reference evidence="8 9" key="1">
    <citation type="journal article" date="2016" name="Front. Microbiol.">
        <title>Microevolution Analysis of Bacillus coahuilensis Unveils Differences in Phosphorus Acquisition Strategies and Their Regulation.</title>
        <authorList>
            <person name="Gomez-Lunar Z."/>
            <person name="Hernandez-Gonzalez I."/>
            <person name="Rodriguez-Torres M.D."/>
            <person name="Souza V."/>
            <person name="Olmedo-Alvarez G."/>
        </authorList>
    </citation>
    <scope>NUCLEOTIDE SEQUENCE [LARGE SCALE GENOMIC DNA]</scope>
    <source>
        <strain evidence="9">p1.1.43</strain>
    </source>
</reference>
<dbReference type="GO" id="GO:0043565">
    <property type="term" value="F:sequence-specific DNA binding"/>
    <property type="evidence" value="ECO:0007669"/>
    <property type="project" value="InterPro"/>
</dbReference>
<dbReference type="InterPro" id="IPR002078">
    <property type="entry name" value="Sigma_54_int"/>
</dbReference>
<dbReference type="PATRIC" id="fig|1150625.3.peg.2020"/>
<dbReference type="EMBL" id="LDYG01000030">
    <property type="protein sequence ID" value="KUP06160.1"/>
    <property type="molecule type" value="Genomic_DNA"/>
</dbReference>
<evidence type="ECO:0000313" key="8">
    <source>
        <dbReference type="EMBL" id="KUP06160.1"/>
    </source>
</evidence>
<dbReference type="Pfam" id="PF00158">
    <property type="entry name" value="Sigma54_activat"/>
    <property type="match status" value="1"/>
</dbReference>
<dbReference type="NCBIfam" id="TIGR00229">
    <property type="entry name" value="sensory_box"/>
    <property type="match status" value="2"/>
</dbReference>
<dbReference type="InterPro" id="IPR035965">
    <property type="entry name" value="PAS-like_dom_sf"/>
</dbReference>
<dbReference type="InterPro" id="IPR027417">
    <property type="entry name" value="P-loop_NTPase"/>
</dbReference>
<dbReference type="PROSITE" id="PS00688">
    <property type="entry name" value="SIGMA54_INTERACT_3"/>
    <property type="match status" value="1"/>
</dbReference>
<keyword evidence="9" id="KW-1185">Reference proteome</keyword>
<dbReference type="SMART" id="SM00091">
    <property type="entry name" value="PAS"/>
    <property type="match status" value="2"/>
</dbReference>
<dbReference type="PROSITE" id="PS50045">
    <property type="entry name" value="SIGMA54_INTERACT_4"/>
    <property type="match status" value="1"/>
</dbReference>
<dbReference type="STRING" id="1150625.Q75_09500"/>
<comment type="caution">
    <text evidence="8">The sequence shown here is derived from an EMBL/GenBank/DDBJ whole genome shotgun (WGS) entry which is preliminary data.</text>
</comment>
<feature type="domain" description="PAS" evidence="7">
    <location>
        <begin position="236"/>
        <end position="307"/>
    </location>
</feature>
<evidence type="ECO:0000259" key="7">
    <source>
        <dbReference type="PROSITE" id="PS50112"/>
    </source>
</evidence>
<dbReference type="Pfam" id="PF02954">
    <property type="entry name" value="HTH_8"/>
    <property type="match status" value="1"/>
</dbReference>
<dbReference type="SUPFAM" id="SSF55785">
    <property type="entry name" value="PYP-like sensor domain (PAS domain)"/>
    <property type="match status" value="2"/>
</dbReference>
<gene>
    <name evidence="8" type="ORF">Q75_09500</name>
</gene>
<protein>
    <submittedName>
        <fullName evidence="8">ATPase AAA</fullName>
    </submittedName>
</protein>
<dbReference type="PANTHER" id="PTHR32071:SF121">
    <property type="entry name" value="SIGMA L-DEPENDENT TRANSCRIPTIONAL REGULATOR YQIR-RELATED"/>
    <property type="match status" value="1"/>
</dbReference>
<evidence type="ECO:0000313" key="9">
    <source>
        <dbReference type="Proteomes" id="UP000074108"/>
    </source>
</evidence>
<organism evidence="8 9">
    <name type="scientific">Bacillus coahuilensis p1.1.43</name>
    <dbReference type="NCBI Taxonomy" id="1150625"/>
    <lineage>
        <taxon>Bacteria</taxon>
        <taxon>Bacillati</taxon>
        <taxon>Bacillota</taxon>
        <taxon>Bacilli</taxon>
        <taxon>Bacillales</taxon>
        <taxon>Bacillaceae</taxon>
        <taxon>Bacillus</taxon>
    </lineage>
</organism>
<dbReference type="Gene3D" id="1.10.10.60">
    <property type="entry name" value="Homeodomain-like"/>
    <property type="match status" value="1"/>
</dbReference>
<dbReference type="InterPro" id="IPR013767">
    <property type="entry name" value="PAS_fold"/>
</dbReference>
<dbReference type="GO" id="GO:0005524">
    <property type="term" value="F:ATP binding"/>
    <property type="evidence" value="ECO:0007669"/>
    <property type="project" value="UniProtKB-KW"/>
</dbReference>
<dbReference type="InterPro" id="IPR003593">
    <property type="entry name" value="AAA+_ATPase"/>
</dbReference>
<dbReference type="CDD" id="cd00130">
    <property type="entry name" value="PAS"/>
    <property type="match status" value="2"/>
</dbReference>
<dbReference type="InterPro" id="IPR002197">
    <property type="entry name" value="HTH_Fis"/>
</dbReference>
<dbReference type="PRINTS" id="PR01590">
    <property type="entry name" value="HTHFIS"/>
</dbReference>
<dbReference type="AlphaFoldDB" id="A0A147K7R7"/>
<dbReference type="Gene3D" id="3.30.450.20">
    <property type="entry name" value="PAS domain"/>
    <property type="match status" value="2"/>
</dbReference>
<sequence length="681" mass="76460">MKLHNVLVIGGGKGGTAILSMLLDSSSLKVVAVVDKNPDAKAIQLAKQYQIPYSMDWRDYFNEDVQIVVDVTGDPTLFQQLINARTTDMVIIPGSVAYLLSNLIEEKEELILQLQEGSFKQDLILNSTEEGMIGVDEERHIILFNRQAEKLTGMRKEQALGRDIDEVFPVFQLSDTIMTKRVESNQELVLPNQLKVMCTKIPIIDHNNQSMGALTVFKDHTEVLTLAEEVTNLKEIQTMLQAIIHSSDDAISVVDEKGRGLLINPAYTRLTGLEEAQVIGKPATVDISEGESIHLKVLETRRSIRGKRLRVGPQEKEVLVNVAPIIVDGVLKGSVGVIHDRQELEELTNDLKRARRIIRTLEAKYTFEDVIGSSDDIKLAIAQGKIGASMNHSILLRGEAGTGKELFAHAIHHTSPRKHHKLSTMNLANYNVEDIEWELMGELSGANVFKKESILLETNGGTLFIDEIHLLPLDVQNKLVTFIKSKSFTPFQASTNFTSDVRIFAASSANIEKLMAEGAFNEELYSLLGKLTIHLPSLRERKEDIPMLSEHIIEKINQQFGRNIFGVSSEALKKLQSYDWPGNLRELENVLSHAIIFMNHSEKYVSENHLFHGMENVQNKEPLPDEEKDLATLLEEYEKQILTSKLQDKQGNKTATAKALNISLRNLYYKIEKYGIEGDIE</sequence>
<dbReference type="CDD" id="cd00009">
    <property type="entry name" value="AAA"/>
    <property type="match status" value="1"/>
</dbReference>
<dbReference type="InterPro" id="IPR000014">
    <property type="entry name" value="PAS"/>
</dbReference>
<dbReference type="InterPro" id="IPR025944">
    <property type="entry name" value="Sigma_54_int_dom_CS"/>
</dbReference>
<evidence type="ECO:0000256" key="3">
    <source>
        <dbReference type="ARBA" id="ARBA00023015"/>
    </source>
</evidence>
<name>A0A147K7R7_9BACI</name>
<keyword evidence="5" id="KW-0175">Coiled coil</keyword>
<dbReference type="InterPro" id="IPR009057">
    <property type="entry name" value="Homeodomain-like_sf"/>
</dbReference>
<dbReference type="Gene3D" id="3.40.50.720">
    <property type="entry name" value="NAD(P)-binding Rossmann-like Domain"/>
    <property type="match status" value="1"/>
</dbReference>
<dbReference type="SMART" id="SM00382">
    <property type="entry name" value="AAA"/>
    <property type="match status" value="1"/>
</dbReference>
<dbReference type="Pfam" id="PF25601">
    <property type="entry name" value="AAA_lid_14"/>
    <property type="match status" value="1"/>
</dbReference>
<proteinExistence type="predicted"/>
<dbReference type="Pfam" id="PF00989">
    <property type="entry name" value="PAS"/>
    <property type="match status" value="2"/>
</dbReference>